<sequence length="174" mass="19448">MADGARKWDRLRYMCHTRLTTASNRRRRRRHPVDVSRAYWCDSFLAKNSAYNPATHLIASDRTTRPLDLATSAVPRRTAARYGNSATEHDLRPSVKGAVATPSEKPPHHQKNLDAGACEDARSVGDRYAPHYEPKTASVVANATKVWVAISTYVFKSAPSPIYSRSINAHLFKS</sequence>
<dbReference type="AlphaFoldDB" id="A0A914X4G3"/>
<keyword evidence="1" id="KW-1185">Reference proteome</keyword>
<name>A0A914X4G3_9BILA</name>
<proteinExistence type="predicted"/>
<evidence type="ECO:0000313" key="2">
    <source>
        <dbReference type="WBParaSite" id="PSAMB.scaffold663size44258.g7919.t1"/>
    </source>
</evidence>
<reference evidence="2" key="1">
    <citation type="submission" date="2022-11" db="UniProtKB">
        <authorList>
            <consortium name="WormBaseParasite"/>
        </authorList>
    </citation>
    <scope>IDENTIFICATION</scope>
</reference>
<protein>
    <submittedName>
        <fullName evidence="2">Uncharacterized protein</fullName>
    </submittedName>
</protein>
<evidence type="ECO:0000313" key="1">
    <source>
        <dbReference type="Proteomes" id="UP000887566"/>
    </source>
</evidence>
<accession>A0A914X4G3</accession>
<dbReference type="Proteomes" id="UP000887566">
    <property type="component" value="Unplaced"/>
</dbReference>
<dbReference type="WBParaSite" id="PSAMB.scaffold663size44258.g7919.t1">
    <property type="protein sequence ID" value="PSAMB.scaffold663size44258.g7919.t1"/>
    <property type="gene ID" value="PSAMB.scaffold663size44258.g7919"/>
</dbReference>
<organism evidence="1 2">
    <name type="scientific">Plectus sambesii</name>
    <dbReference type="NCBI Taxonomy" id="2011161"/>
    <lineage>
        <taxon>Eukaryota</taxon>
        <taxon>Metazoa</taxon>
        <taxon>Ecdysozoa</taxon>
        <taxon>Nematoda</taxon>
        <taxon>Chromadorea</taxon>
        <taxon>Plectida</taxon>
        <taxon>Plectina</taxon>
        <taxon>Plectoidea</taxon>
        <taxon>Plectidae</taxon>
        <taxon>Plectus</taxon>
    </lineage>
</organism>